<evidence type="ECO:0000256" key="1">
    <source>
        <dbReference type="ARBA" id="ARBA00023002"/>
    </source>
</evidence>
<dbReference type="Pfam" id="PF00248">
    <property type="entry name" value="Aldo_ket_red"/>
    <property type="match status" value="1"/>
</dbReference>
<dbReference type="InterPro" id="IPR023210">
    <property type="entry name" value="NADP_OxRdtase_dom"/>
</dbReference>
<feature type="domain" description="NADP-dependent oxidoreductase" evidence="2">
    <location>
        <begin position="24"/>
        <end position="309"/>
    </location>
</feature>
<dbReference type="GO" id="GO:0016491">
    <property type="term" value="F:oxidoreductase activity"/>
    <property type="evidence" value="ECO:0007669"/>
    <property type="project" value="UniProtKB-KW"/>
</dbReference>
<evidence type="ECO:0000313" key="3">
    <source>
        <dbReference type="EMBL" id="KOG15737.1"/>
    </source>
</evidence>
<comment type="caution">
    <text evidence="3">The sequence shown here is derived from an EMBL/GenBank/DDBJ whole genome shotgun (WGS) entry which is preliminary data.</text>
</comment>
<dbReference type="InterPro" id="IPR050791">
    <property type="entry name" value="Aldo-Keto_reductase"/>
</dbReference>
<reference evidence="3 4" key="1">
    <citation type="submission" date="2015-06" db="EMBL/GenBank/DDBJ databases">
        <authorList>
            <person name="Hoefler B.C."/>
            <person name="Straight P.D."/>
        </authorList>
    </citation>
    <scope>NUCLEOTIDE SEQUENCE [LARGE SCALE GENOMIC DNA]</scope>
    <source>
        <strain evidence="3 4">NRRL 3427</strain>
    </source>
</reference>
<proteinExistence type="predicted"/>
<protein>
    <submittedName>
        <fullName evidence="3">Aldo/keto reductase</fullName>
    </submittedName>
</protein>
<dbReference type="AlphaFoldDB" id="A0A0L8JQ20"/>
<evidence type="ECO:0000313" key="4">
    <source>
        <dbReference type="Proteomes" id="UP000037023"/>
    </source>
</evidence>
<dbReference type="PRINTS" id="PR00069">
    <property type="entry name" value="ALDKETRDTASE"/>
</dbReference>
<sequence length="342" mass="36509">MSTPPTAGPGRTPRRIGPFEVPSIGLGCMNVSHAYGVPATPEAAERLLRTALEEGVTHFDTAALYGFGANEELVGRVLAAHRERIVLASKCGMTGVDGRRVIDGRPETIRRTADEALARLRTDVIDLYYLHRLDRAVPVEESVGAMAELVTAGKVRALGLSEVSAPTLRRAHAVHPIAALQNEYSLWSRNPEQGTLATAHELGVALVAFSPLARGFLTSAPPDLGGLPAGDIRRGMPRFDDRHYPGNLLLRRELERIAGEAGVTLAQLALAWVVSRGPHVVAIPGTRSVSHLRENLAVLDAVVPSEVLDAAGRVLNASTVHGPRYNEAALAEIDTERCGRAG</sequence>
<dbReference type="EMBL" id="LGUP01000364">
    <property type="protein sequence ID" value="KOG15737.1"/>
    <property type="molecule type" value="Genomic_DNA"/>
</dbReference>
<dbReference type="PANTHER" id="PTHR43625">
    <property type="entry name" value="AFLATOXIN B1 ALDEHYDE REDUCTASE"/>
    <property type="match status" value="1"/>
</dbReference>
<dbReference type="PANTHER" id="PTHR43625:SF40">
    <property type="entry name" value="ALDO-KETO REDUCTASE YAKC [NADP(+)]"/>
    <property type="match status" value="1"/>
</dbReference>
<accession>A0A0L8JQ20</accession>
<organism evidence="3 4">
    <name type="scientific">Streptomyces viridochromogenes</name>
    <dbReference type="NCBI Taxonomy" id="1938"/>
    <lineage>
        <taxon>Bacteria</taxon>
        <taxon>Bacillati</taxon>
        <taxon>Actinomycetota</taxon>
        <taxon>Actinomycetes</taxon>
        <taxon>Kitasatosporales</taxon>
        <taxon>Streptomycetaceae</taxon>
        <taxon>Streptomyces</taxon>
    </lineage>
</organism>
<dbReference type="Proteomes" id="UP000037023">
    <property type="component" value="Unassembled WGS sequence"/>
</dbReference>
<keyword evidence="1" id="KW-0560">Oxidoreductase</keyword>
<dbReference type="OrthoDB" id="9768793at2"/>
<evidence type="ECO:0000259" key="2">
    <source>
        <dbReference type="Pfam" id="PF00248"/>
    </source>
</evidence>
<dbReference type="SUPFAM" id="SSF51430">
    <property type="entry name" value="NAD(P)-linked oxidoreductase"/>
    <property type="match status" value="1"/>
</dbReference>
<dbReference type="InterPro" id="IPR020471">
    <property type="entry name" value="AKR"/>
</dbReference>
<dbReference type="PATRIC" id="fig|1938.6.peg.5834"/>
<dbReference type="GO" id="GO:0005737">
    <property type="term" value="C:cytoplasm"/>
    <property type="evidence" value="ECO:0007669"/>
    <property type="project" value="TreeGrafter"/>
</dbReference>
<gene>
    <name evidence="3" type="ORF">ADK34_27195</name>
</gene>
<dbReference type="InterPro" id="IPR036812">
    <property type="entry name" value="NAD(P)_OxRdtase_dom_sf"/>
</dbReference>
<dbReference type="Gene3D" id="3.20.20.100">
    <property type="entry name" value="NADP-dependent oxidoreductase domain"/>
    <property type="match status" value="1"/>
</dbReference>
<dbReference type="RefSeq" id="WP_051787278.1">
    <property type="nucleotide sequence ID" value="NZ_LGUP01000364.1"/>
</dbReference>
<name>A0A0L8JQ20_STRVR</name>